<proteinExistence type="predicted"/>
<evidence type="ECO:0000313" key="3">
    <source>
        <dbReference type="Proteomes" id="UP000649617"/>
    </source>
</evidence>
<evidence type="ECO:0000313" key="2">
    <source>
        <dbReference type="EMBL" id="CAE7572251.1"/>
    </source>
</evidence>
<feature type="compositionally biased region" description="Pro residues" evidence="1">
    <location>
        <begin position="265"/>
        <end position="287"/>
    </location>
</feature>
<dbReference type="Proteomes" id="UP000649617">
    <property type="component" value="Unassembled WGS sequence"/>
</dbReference>
<dbReference type="Gene3D" id="1.50.10.10">
    <property type="match status" value="1"/>
</dbReference>
<gene>
    <name evidence="2" type="primary">idp1</name>
    <name evidence="2" type="ORF">SPIL2461_LOCUS15411</name>
</gene>
<name>A0A812UE02_SYMPI</name>
<sequence length="722" mass="75868">AHREGQGSLVVQVIGSHGGSNGLDCHFEAFRAITGADSGTFEVLLEPVECEVAGAGPMATILNGDNAWYTRAIFSNLPYAVLGATISVDGQATEMSRVAGATWQAQLGGSGNSASFTLQLEGGHEASFPDCFSSWPVQTGSSCTSGASPSPSPTTQATTRALATTTQATTTTTTTTTRMTATMPTVPPTSTKEPTSTKGPTSCAAAGDDCRDAGCCQQAGHTCYEKDDFWAACRSSCEPGSVNPTDPEEFRTPWTCEEIGGSNPTPSPVPQPQPSPMPSPMPSPGPGPSGAFRTSTVGSSKDRLFEFADVLTNQPVPGSKARAVQSSGGAAGGVVSESQGYGLLLGGSLLAAMGSDPDFERVSVLAYELFLGWRRMCEMSAAGGSCQDDEGFQCGGGRYPCLPHWKFGEDLTRVVGRGAAPDGDIDALTGMLLAVLALEGTDREPDWLEEVGQWAYDTCKQFYLSSTVPSPSGSHQIVKLGSCWGGWGTQGQNPSYHAPGIYRLCRDYMAKHDGRYGGSSTEGDRFKAKWETLIATTYKMLSSTQCPSTGLVPNWAQVFEEGRRLRAQTGFSGSGTPGAEYGAEASRTIWRVVVDFVLYPSEAGSAAQFLEPVAEHLGKKESSGRWASSLDIDGACLVETIHPGWQVNMFMAAPTFASLVCPAPGLGSSRQQELIDSAGRLLATQQIRDYYSGSWVAISTMTLNGDLAKAAANARLGAAQRS</sequence>
<comment type="caution">
    <text evidence="2">The sequence shown here is derived from an EMBL/GenBank/DDBJ whole genome shotgun (WGS) entry which is preliminary data.</text>
</comment>
<dbReference type="GO" id="GO:0005975">
    <property type="term" value="P:carbohydrate metabolic process"/>
    <property type="evidence" value="ECO:0007669"/>
    <property type="project" value="InterPro"/>
</dbReference>
<accession>A0A812UE02</accession>
<dbReference type="AlphaFoldDB" id="A0A812UE02"/>
<dbReference type="EMBL" id="CAJNIZ010037624">
    <property type="protein sequence ID" value="CAE7572251.1"/>
    <property type="molecule type" value="Genomic_DNA"/>
</dbReference>
<feature type="non-terminal residue" evidence="2">
    <location>
        <position position="722"/>
    </location>
</feature>
<dbReference type="OrthoDB" id="440390at2759"/>
<feature type="region of interest" description="Disordered" evidence="1">
    <location>
        <begin position="255"/>
        <end position="296"/>
    </location>
</feature>
<dbReference type="SUPFAM" id="SSF48208">
    <property type="entry name" value="Six-hairpin glycosidases"/>
    <property type="match status" value="1"/>
</dbReference>
<feature type="region of interest" description="Disordered" evidence="1">
    <location>
        <begin position="142"/>
        <end position="199"/>
    </location>
</feature>
<evidence type="ECO:0000256" key="1">
    <source>
        <dbReference type="SAM" id="MobiDB-lite"/>
    </source>
</evidence>
<keyword evidence="3" id="KW-1185">Reference proteome</keyword>
<reference evidence="2" key="1">
    <citation type="submission" date="2021-02" db="EMBL/GenBank/DDBJ databases">
        <authorList>
            <person name="Dougan E. K."/>
            <person name="Rhodes N."/>
            <person name="Thang M."/>
            <person name="Chan C."/>
        </authorList>
    </citation>
    <scope>NUCLEOTIDE SEQUENCE</scope>
</reference>
<organism evidence="2 3">
    <name type="scientific">Symbiodinium pilosum</name>
    <name type="common">Dinoflagellate</name>
    <dbReference type="NCBI Taxonomy" id="2952"/>
    <lineage>
        <taxon>Eukaryota</taxon>
        <taxon>Sar</taxon>
        <taxon>Alveolata</taxon>
        <taxon>Dinophyceae</taxon>
        <taxon>Suessiales</taxon>
        <taxon>Symbiodiniaceae</taxon>
        <taxon>Symbiodinium</taxon>
    </lineage>
</organism>
<dbReference type="InterPro" id="IPR012341">
    <property type="entry name" value="6hp_glycosidase-like_sf"/>
</dbReference>
<protein>
    <submittedName>
        <fullName evidence="2">Idp1 protein</fullName>
    </submittedName>
</protein>
<feature type="non-terminal residue" evidence="2">
    <location>
        <position position="1"/>
    </location>
</feature>
<dbReference type="InterPro" id="IPR008928">
    <property type="entry name" value="6-hairpin_glycosidase_sf"/>
</dbReference>